<name>A0A2K1L4J3_PHYPA</name>
<keyword evidence="1" id="KW-0560">Oxidoreductase</keyword>
<evidence type="ECO:0000256" key="1">
    <source>
        <dbReference type="ARBA" id="ARBA00023002"/>
    </source>
</evidence>
<dbReference type="RefSeq" id="XP_073387699.1">
    <property type="nucleotide sequence ID" value="XM_073531598.1"/>
</dbReference>
<dbReference type="Gramene" id="Pp3c2_37560V3.5">
    <property type="protein sequence ID" value="Pp3c2_37560V3.5"/>
    <property type="gene ID" value="Pp3c2_37560"/>
</dbReference>
<dbReference type="PRINTS" id="PR00420">
    <property type="entry name" value="RNGMNOXGNASE"/>
</dbReference>
<protein>
    <recommendedName>
        <fullName evidence="4">FAD-binding domain-containing protein</fullName>
    </recommendedName>
</protein>
<organism evidence="5">
    <name type="scientific">Physcomitrium patens</name>
    <name type="common">Spreading-leaved earth moss</name>
    <name type="synonym">Physcomitrella patens</name>
    <dbReference type="NCBI Taxonomy" id="3218"/>
    <lineage>
        <taxon>Eukaryota</taxon>
        <taxon>Viridiplantae</taxon>
        <taxon>Streptophyta</taxon>
        <taxon>Embryophyta</taxon>
        <taxon>Bryophyta</taxon>
        <taxon>Bryophytina</taxon>
        <taxon>Bryopsida</taxon>
        <taxon>Funariidae</taxon>
        <taxon>Funariales</taxon>
        <taxon>Funariaceae</taxon>
        <taxon>Physcomitrium</taxon>
    </lineage>
</organism>
<dbReference type="KEGG" id="ppp:112295428"/>
<dbReference type="EnsemblPlants" id="Pp3c2_37560V3.5">
    <property type="protein sequence ID" value="Pp3c2_37560V3.5"/>
    <property type="gene ID" value="Pp3c2_37560"/>
</dbReference>
<proteinExistence type="inferred from homology"/>
<dbReference type="OMA" id="SSICLWT"/>
<dbReference type="EnsemblPlants" id="Pp3c2_37560V3.6">
    <property type="protein sequence ID" value="Pp3c2_37560V3.6"/>
    <property type="gene ID" value="Pp3c2_37560"/>
</dbReference>
<dbReference type="EnsemblPlants" id="Pp3c2_37560V3.1">
    <property type="protein sequence ID" value="Pp3c2_37560V3.1"/>
    <property type="gene ID" value="Pp3c2_37560"/>
</dbReference>
<dbReference type="Gene3D" id="3.50.50.60">
    <property type="entry name" value="FAD/NAD(P)-binding domain"/>
    <property type="match status" value="1"/>
</dbReference>
<dbReference type="GeneID" id="112295428"/>
<dbReference type="STRING" id="3218.A0A2K1L4J3"/>
<dbReference type="Pfam" id="PF01494">
    <property type="entry name" value="FAD_binding_3"/>
    <property type="match status" value="1"/>
</dbReference>
<reference evidence="5 7" key="2">
    <citation type="journal article" date="2018" name="Plant J.">
        <title>The Physcomitrella patens chromosome-scale assembly reveals moss genome structure and evolution.</title>
        <authorList>
            <person name="Lang D."/>
            <person name="Ullrich K.K."/>
            <person name="Murat F."/>
            <person name="Fuchs J."/>
            <person name="Jenkins J."/>
            <person name="Haas F.B."/>
            <person name="Piednoel M."/>
            <person name="Gundlach H."/>
            <person name="Van Bel M."/>
            <person name="Meyberg R."/>
            <person name="Vives C."/>
            <person name="Morata J."/>
            <person name="Symeonidi A."/>
            <person name="Hiss M."/>
            <person name="Muchero W."/>
            <person name="Kamisugi Y."/>
            <person name="Saleh O."/>
            <person name="Blanc G."/>
            <person name="Decker E.L."/>
            <person name="van Gessel N."/>
            <person name="Grimwood J."/>
            <person name="Hayes R.D."/>
            <person name="Graham S.W."/>
            <person name="Gunter L.E."/>
            <person name="McDaniel S.F."/>
            <person name="Hoernstein S.N.W."/>
            <person name="Larsson A."/>
            <person name="Li F.W."/>
            <person name="Perroud P.F."/>
            <person name="Phillips J."/>
            <person name="Ranjan P."/>
            <person name="Rokshar D.S."/>
            <person name="Rothfels C.J."/>
            <person name="Schneider L."/>
            <person name="Shu S."/>
            <person name="Stevenson D.W."/>
            <person name="Thummler F."/>
            <person name="Tillich M."/>
            <person name="Villarreal Aguilar J.C."/>
            <person name="Widiez T."/>
            <person name="Wong G.K."/>
            <person name="Wymore A."/>
            <person name="Zhang Y."/>
            <person name="Zimmer A.D."/>
            <person name="Quatrano R.S."/>
            <person name="Mayer K.F.X."/>
            <person name="Goodstein D."/>
            <person name="Casacuberta J.M."/>
            <person name="Vandepoele K."/>
            <person name="Reski R."/>
            <person name="Cuming A.C."/>
            <person name="Tuskan G.A."/>
            <person name="Maumus F."/>
            <person name="Salse J."/>
            <person name="Schmutz J."/>
            <person name="Rensing S.A."/>
        </authorList>
    </citation>
    <scope>NUCLEOTIDE SEQUENCE [LARGE SCALE GENOMIC DNA]</scope>
    <source>
        <strain evidence="6 7">cv. Gransden 2004</strain>
    </source>
</reference>
<dbReference type="InterPro" id="IPR036188">
    <property type="entry name" value="FAD/NAD-bd_sf"/>
</dbReference>
<dbReference type="PaxDb" id="3218-PP1S1_125V6.3"/>
<dbReference type="AlphaFoldDB" id="A0A2K1L4J3"/>
<evidence type="ECO:0000256" key="2">
    <source>
        <dbReference type="ARBA" id="ARBA00023033"/>
    </source>
</evidence>
<evidence type="ECO:0000313" key="6">
    <source>
        <dbReference type="EnsemblPlants" id="Pp3c2_37560V3.1"/>
    </source>
</evidence>
<keyword evidence="7" id="KW-1185">Reference proteome</keyword>
<dbReference type="Gramene" id="Pp3c2_37560V3.6">
    <property type="protein sequence ID" value="Pp3c2_37560V3.6"/>
    <property type="gene ID" value="Pp3c2_37560"/>
</dbReference>
<dbReference type="PANTHER" id="PTHR45934">
    <property type="entry name" value="FAD/NAD(P)-BINDING OXIDOREDUCTASE FAMILY PROTEIN"/>
    <property type="match status" value="1"/>
</dbReference>
<keyword evidence="2" id="KW-0503">Monooxygenase</keyword>
<dbReference type="Proteomes" id="UP000006727">
    <property type="component" value="Chromosome 2"/>
</dbReference>
<reference evidence="5 7" key="1">
    <citation type="journal article" date="2008" name="Science">
        <title>The Physcomitrella genome reveals evolutionary insights into the conquest of land by plants.</title>
        <authorList>
            <person name="Rensing S."/>
            <person name="Lang D."/>
            <person name="Zimmer A."/>
            <person name="Terry A."/>
            <person name="Salamov A."/>
            <person name="Shapiro H."/>
            <person name="Nishiyama T."/>
            <person name="Perroud P.-F."/>
            <person name="Lindquist E."/>
            <person name="Kamisugi Y."/>
            <person name="Tanahashi T."/>
            <person name="Sakakibara K."/>
            <person name="Fujita T."/>
            <person name="Oishi K."/>
            <person name="Shin-I T."/>
            <person name="Kuroki Y."/>
            <person name="Toyoda A."/>
            <person name="Suzuki Y."/>
            <person name="Hashimoto A."/>
            <person name="Yamaguchi K."/>
            <person name="Sugano A."/>
            <person name="Kohara Y."/>
            <person name="Fujiyama A."/>
            <person name="Anterola A."/>
            <person name="Aoki S."/>
            <person name="Ashton N."/>
            <person name="Barbazuk W.B."/>
            <person name="Barker E."/>
            <person name="Bennetzen J."/>
            <person name="Bezanilla M."/>
            <person name="Blankenship R."/>
            <person name="Cho S.H."/>
            <person name="Dutcher S."/>
            <person name="Estelle M."/>
            <person name="Fawcett J.A."/>
            <person name="Gundlach H."/>
            <person name="Hanada K."/>
            <person name="Heyl A."/>
            <person name="Hicks K.A."/>
            <person name="Hugh J."/>
            <person name="Lohr M."/>
            <person name="Mayer K."/>
            <person name="Melkozernov A."/>
            <person name="Murata T."/>
            <person name="Nelson D."/>
            <person name="Pils B."/>
            <person name="Prigge M."/>
            <person name="Reiss B."/>
            <person name="Renner T."/>
            <person name="Rombauts S."/>
            <person name="Rushton P."/>
            <person name="Sanderfoot A."/>
            <person name="Schween G."/>
            <person name="Shiu S.-H."/>
            <person name="Stueber K."/>
            <person name="Theodoulou F.L."/>
            <person name="Tu H."/>
            <person name="Van de Peer Y."/>
            <person name="Verrier P.J."/>
            <person name="Waters E."/>
            <person name="Wood A."/>
            <person name="Yang L."/>
            <person name="Cove D."/>
            <person name="Cuming A."/>
            <person name="Hasebe M."/>
            <person name="Lucas S."/>
            <person name="Mishler D.B."/>
            <person name="Reski R."/>
            <person name="Grigoriev I."/>
            <person name="Quatrano R.S."/>
            <person name="Boore J.L."/>
        </authorList>
    </citation>
    <scope>NUCLEOTIDE SEQUENCE [LARGE SCALE GENOMIC DNA]</scope>
    <source>
        <strain evidence="6 7">cv. Gransden 2004</strain>
    </source>
</reference>
<feature type="domain" description="FAD-binding" evidence="4">
    <location>
        <begin position="21"/>
        <end position="343"/>
    </location>
</feature>
<dbReference type="OrthoDB" id="655030at2759"/>
<dbReference type="EMBL" id="ABEU02000002">
    <property type="protein sequence ID" value="PNR60959.1"/>
    <property type="molecule type" value="Genomic_DNA"/>
</dbReference>
<dbReference type="RefSeq" id="XP_024402780.1">
    <property type="nucleotide sequence ID" value="XM_024547012.2"/>
</dbReference>
<sequence>MENKDDHPHGNGNGIHHDENIVIVGGGIGGLACAVALHKVGLKAVVLEQANTLRSGGISITLWANAFRVLDVLGVGEKFRTMYTNIQEWKIMNASAKPLGKLVLAECEGGPHDVRAVERQVLLETFAGELPEGTIRFNSRVTGIKQSERQTGLTEVELQDGTVYSAKVIIGFDGQKSVVGSWMGLENAQAVGQVAIRGMAMIPNGHKLEPNVNYFLGKGTSSAFLPVNTTKAYWFIIKNQSETGFGDTPPEQVKEEALQFSKTFQSPDLHFLINNTSVENLWKGSIRHRLNKTTDHLVKGNVTVAGDACHPTAPYMGQGGGMALEDAIILTQKLYHALREAPDTAGSQGAEVAGEADEERIHQALVEFQHERYSRTYSITLKSHQIGQANNSGWAVMDFYRDWFLVKKSLNKETFMLPAQFYVEELPGNSIVSSVKNTLY</sequence>
<dbReference type="InterPro" id="IPR044560">
    <property type="entry name" value="MOase"/>
</dbReference>
<dbReference type="RefSeq" id="XP_024402817.1">
    <property type="nucleotide sequence ID" value="XM_024547049.2"/>
</dbReference>
<dbReference type="PROSITE" id="PS51257">
    <property type="entry name" value="PROKAR_LIPOPROTEIN"/>
    <property type="match status" value="1"/>
</dbReference>
<dbReference type="Gramene" id="Pp3c2_37560V3.4">
    <property type="protein sequence ID" value="Pp3c2_37560V3.4"/>
    <property type="gene ID" value="Pp3c2_37560"/>
</dbReference>
<dbReference type="GO" id="GO:0071949">
    <property type="term" value="F:FAD binding"/>
    <property type="evidence" value="ECO:0007669"/>
    <property type="project" value="InterPro"/>
</dbReference>
<evidence type="ECO:0000259" key="4">
    <source>
        <dbReference type="Pfam" id="PF01494"/>
    </source>
</evidence>
<dbReference type="EnsemblPlants" id="Pp3c2_37560V3.4">
    <property type="protein sequence ID" value="Pp3c2_37560V3.4"/>
    <property type="gene ID" value="Pp3c2_37560"/>
</dbReference>
<dbReference type="InterPro" id="IPR002938">
    <property type="entry name" value="FAD-bd"/>
</dbReference>
<dbReference type="RefSeq" id="XP_073387696.1">
    <property type="nucleotide sequence ID" value="XM_073531595.1"/>
</dbReference>
<dbReference type="RefSeq" id="XP_073387704.1">
    <property type="nucleotide sequence ID" value="XM_073531603.1"/>
</dbReference>
<dbReference type="GO" id="GO:0004497">
    <property type="term" value="F:monooxygenase activity"/>
    <property type="evidence" value="ECO:0007669"/>
    <property type="project" value="UniProtKB-KW"/>
</dbReference>
<gene>
    <name evidence="6" type="primary">LOC112295428</name>
    <name evidence="5" type="ORF">PHYPA_003752</name>
</gene>
<reference evidence="6" key="3">
    <citation type="submission" date="2020-12" db="UniProtKB">
        <authorList>
            <consortium name="EnsemblPlants"/>
        </authorList>
    </citation>
    <scope>IDENTIFICATION</scope>
</reference>
<comment type="similarity">
    <text evidence="3">Belongs to the 3-hydroxybenzoate 6-hydroxylase family.</text>
</comment>
<accession>A0A2K1L4J3</accession>
<evidence type="ECO:0000313" key="7">
    <source>
        <dbReference type="Proteomes" id="UP000006727"/>
    </source>
</evidence>
<dbReference type="Gramene" id="Pp3c2_37560V3.1">
    <property type="protein sequence ID" value="Pp3c2_37560V3.1"/>
    <property type="gene ID" value="Pp3c2_37560"/>
</dbReference>
<evidence type="ECO:0000256" key="3">
    <source>
        <dbReference type="ARBA" id="ARBA00024018"/>
    </source>
</evidence>
<evidence type="ECO:0000313" key="5">
    <source>
        <dbReference type="EMBL" id="PNR60959.1"/>
    </source>
</evidence>
<dbReference type="SUPFAM" id="SSF51905">
    <property type="entry name" value="FAD/NAD(P)-binding domain"/>
    <property type="match status" value="1"/>
</dbReference>
<dbReference type="RefSeq" id="XP_073387698.1">
    <property type="nucleotide sequence ID" value="XM_073531597.1"/>
</dbReference>
<dbReference type="PANTHER" id="PTHR45934:SF9">
    <property type="entry name" value="FAD_NAD(P)-BINDING OXIDOREDUCTASE FAMILY PROTEIN"/>
    <property type="match status" value="1"/>
</dbReference>